<dbReference type="GeneID" id="25298592"/>
<proteinExistence type="predicted"/>
<dbReference type="Proteomes" id="UP000053617">
    <property type="component" value="Unassembled WGS sequence"/>
</dbReference>
<dbReference type="EMBL" id="KN847483">
    <property type="protein sequence ID" value="KIX00382.1"/>
    <property type="molecule type" value="Genomic_DNA"/>
</dbReference>
<protein>
    <submittedName>
        <fullName evidence="1">Rhinocladiella mackenziei CBS 650.93 unplaced genomic scaffold supercont1.9, whole genome shotgun sequence</fullName>
    </submittedName>
</protein>
<organism evidence="1 2">
    <name type="scientific">Rhinocladiella mackenziei CBS 650.93</name>
    <dbReference type="NCBI Taxonomy" id="1442369"/>
    <lineage>
        <taxon>Eukaryota</taxon>
        <taxon>Fungi</taxon>
        <taxon>Dikarya</taxon>
        <taxon>Ascomycota</taxon>
        <taxon>Pezizomycotina</taxon>
        <taxon>Eurotiomycetes</taxon>
        <taxon>Chaetothyriomycetidae</taxon>
        <taxon>Chaetothyriales</taxon>
        <taxon>Herpotrichiellaceae</taxon>
        <taxon>Rhinocladiella</taxon>
    </lineage>
</organism>
<keyword evidence="2" id="KW-1185">Reference proteome</keyword>
<accession>A0A0D2FE89</accession>
<reference evidence="1 2" key="1">
    <citation type="submission" date="2015-01" db="EMBL/GenBank/DDBJ databases">
        <title>The Genome Sequence of Rhinocladiella mackenzie CBS 650.93.</title>
        <authorList>
            <consortium name="The Broad Institute Genomics Platform"/>
            <person name="Cuomo C."/>
            <person name="de Hoog S."/>
            <person name="Gorbushina A."/>
            <person name="Stielow B."/>
            <person name="Teixiera M."/>
            <person name="Abouelleil A."/>
            <person name="Chapman S.B."/>
            <person name="Priest M."/>
            <person name="Young S.K."/>
            <person name="Wortman J."/>
            <person name="Nusbaum C."/>
            <person name="Birren B."/>
        </authorList>
    </citation>
    <scope>NUCLEOTIDE SEQUENCE [LARGE SCALE GENOMIC DNA]</scope>
    <source>
        <strain evidence="1 2">CBS 650.93</strain>
    </source>
</reference>
<name>A0A0D2FE89_9EURO</name>
<dbReference type="AlphaFoldDB" id="A0A0D2FE89"/>
<evidence type="ECO:0000313" key="1">
    <source>
        <dbReference type="EMBL" id="KIX00382.1"/>
    </source>
</evidence>
<sequence>MAWAEAGADSVHWRLLAYTGADSNVSEIRVMDLRDWGPGGRPVTLQYLQLNLDRFLLLRVRVEPSVYDHDSTRSFWDMVYSLKDNQLVWRKDHVYIPKKERPRLTPLTIGQDRVYFAHRTSNHGYDLVAFKLRTAERLYQMPLISKIASGDKGYLVPYQRDILDLIHLDGGDELIIQFNSDRLVSWGPGLPETFSIINGANGQVIQKIDCAGLGRPRIAKSTSTSFILASEVSSAPKPYHHCLDVVTLQTFSRQPNGSFFRTAIRVVTLEARAAYAAAVAIHPLTLRAFSFVAGNHAPQALTLVPNWDPNDRRRMRKWWPHLTVDEFYRVEVARPVTLPPRQRGRRKFKVTAQWKFASLILLDERRVVFDIIGSKYDALYLLDFTPEWW</sequence>
<gene>
    <name evidence="1" type="ORF">Z518_10521</name>
</gene>
<evidence type="ECO:0000313" key="2">
    <source>
        <dbReference type="Proteomes" id="UP000053617"/>
    </source>
</evidence>
<dbReference type="VEuPathDB" id="FungiDB:Z518_10521"/>
<dbReference type="OrthoDB" id="551633at2759"/>
<dbReference type="HOGENOM" id="CLU_710085_0_0_1"/>
<dbReference type="RefSeq" id="XP_013267518.1">
    <property type="nucleotide sequence ID" value="XM_013412064.1"/>
</dbReference>